<dbReference type="REBASE" id="409674">
    <property type="entry name" value="S.Pru12026I"/>
</dbReference>
<dbReference type="Proteomes" id="UP000255129">
    <property type="component" value="Unassembled WGS sequence"/>
</dbReference>
<evidence type="ECO:0000259" key="4">
    <source>
        <dbReference type="Pfam" id="PF01420"/>
    </source>
</evidence>
<dbReference type="PANTHER" id="PTHR30408:SF12">
    <property type="entry name" value="TYPE I RESTRICTION ENZYME MJAVIII SPECIFICITY SUBUNIT"/>
    <property type="match status" value="1"/>
</dbReference>
<dbReference type="InterPro" id="IPR044946">
    <property type="entry name" value="Restrct_endonuc_typeI_TRD_sf"/>
</dbReference>
<evidence type="ECO:0000256" key="3">
    <source>
        <dbReference type="ARBA" id="ARBA00023125"/>
    </source>
</evidence>
<dbReference type="RefSeq" id="WP_115164829.1">
    <property type="nucleotide sequence ID" value="NZ_UGUA01000002.1"/>
</dbReference>
<dbReference type="GO" id="GO:0003677">
    <property type="term" value="F:DNA binding"/>
    <property type="evidence" value="ECO:0007669"/>
    <property type="project" value="UniProtKB-KW"/>
</dbReference>
<comment type="similarity">
    <text evidence="1">Belongs to the type-I restriction system S methylase family.</text>
</comment>
<dbReference type="InterPro" id="IPR052021">
    <property type="entry name" value="Type-I_RS_S_subunit"/>
</dbReference>
<evidence type="ECO:0000313" key="6">
    <source>
        <dbReference type="Proteomes" id="UP000255129"/>
    </source>
</evidence>
<evidence type="ECO:0000256" key="2">
    <source>
        <dbReference type="ARBA" id="ARBA00022747"/>
    </source>
</evidence>
<evidence type="ECO:0000256" key="1">
    <source>
        <dbReference type="ARBA" id="ARBA00010923"/>
    </source>
</evidence>
<sequence length="385" mass="42951">MSEKQTVKFGDICREVKLTTKDPIADGYDRYIGLEHLDSGSLKIKRWGMIAEDNPSFTRVFKKGHILFGKRRPYLKKAAIAEFDGICSGDIIVMEPSDSEVPRELLPFIVQSEGFWAWAVKTSSGSLSPRTKFKNLCEYLLPKESKEKYQSKLSVLTEGEALKVKADIAIDAFSNMARLLIDNSFDAIQSHSTIDSLIESGDILEVQDGNHGNDHPKASEYVESGIPFVMASDLSNGRVDLHGCKRLPKSRTDKLRIGFSKSGDVLLSHKGTVGLVARTPNVAEYIMLTPQVTYYRVNDSGQLSSRYLEVYFRSSKFQKNLASLAAQSTRAYIGITAQKKLLIPIPNTDQKQQVEALWENLESTRTALENSRDKLASMTNNIING</sequence>
<dbReference type="OrthoDB" id="9798929at2"/>
<dbReference type="EMBL" id="UGUA01000002">
    <property type="protein sequence ID" value="SUC37362.1"/>
    <property type="molecule type" value="Genomic_DNA"/>
</dbReference>
<dbReference type="Gene3D" id="3.90.220.20">
    <property type="entry name" value="DNA methylase specificity domains"/>
    <property type="match status" value="2"/>
</dbReference>
<organism evidence="5 6">
    <name type="scientific">Providencia rustigianii</name>
    <dbReference type="NCBI Taxonomy" id="158850"/>
    <lineage>
        <taxon>Bacteria</taxon>
        <taxon>Pseudomonadati</taxon>
        <taxon>Pseudomonadota</taxon>
        <taxon>Gammaproteobacteria</taxon>
        <taxon>Enterobacterales</taxon>
        <taxon>Morganellaceae</taxon>
        <taxon>Providencia</taxon>
    </lineage>
</organism>
<protein>
    <submittedName>
        <fullName evidence="5">Type I restriction modification DNA specificity domain</fullName>
    </submittedName>
</protein>
<gene>
    <name evidence="5" type="ORF">NCTC12026_03842</name>
</gene>
<keyword evidence="3" id="KW-0238">DNA-binding</keyword>
<dbReference type="GO" id="GO:0009307">
    <property type="term" value="P:DNA restriction-modification system"/>
    <property type="evidence" value="ECO:0007669"/>
    <property type="project" value="UniProtKB-KW"/>
</dbReference>
<dbReference type="SUPFAM" id="SSF116734">
    <property type="entry name" value="DNA methylase specificity domain"/>
    <property type="match status" value="2"/>
</dbReference>
<name>A0A379G912_9GAMM</name>
<keyword evidence="2" id="KW-0680">Restriction system</keyword>
<dbReference type="AlphaFoldDB" id="A0A379G912"/>
<proteinExistence type="inferred from homology"/>
<feature type="domain" description="Type I restriction modification DNA specificity" evidence="4">
    <location>
        <begin position="201"/>
        <end position="363"/>
    </location>
</feature>
<dbReference type="PANTHER" id="PTHR30408">
    <property type="entry name" value="TYPE-1 RESTRICTION ENZYME ECOKI SPECIFICITY PROTEIN"/>
    <property type="match status" value="1"/>
</dbReference>
<dbReference type="Pfam" id="PF01420">
    <property type="entry name" value="Methylase_S"/>
    <property type="match status" value="1"/>
</dbReference>
<dbReference type="InterPro" id="IPR000055">
    <property type="entry name" value="Restrct_endonuc_typeI_TRD"/>
</dbReference>
<accession>A0A379G912</accession>
<reference evidence="5 6" key="1">
    <citation type="submission" date="2018-06" db="EMBL/GenBank/DDBJ databases">
        <authorList>
            <consortium name="Pathogen Informatics"/>
            <person name="Doyle S."/>
        </authorList>
    </citation>
    <scope>NUCLEOTIDE SEQUENCE [LARGE SCALE GENOMIC DNA]</scope>
    <source>
        <strain evidence="5 6">NCTC12026</strain>
    </source>
</reference>
<evidence type="ECO:0000313" key="5">
    <source>
        <dbReference type="EMBL" id="SUC37362.1"/>
    </source>
</evidence>